<dbReference type="SMART" id="SM01130">
    <property type="entry name" value="DHDPS"/>
    <property type="match status" value="1"/>
</dbReference>
<dbReference type="Gene3D" id="3.20.20.70">
    <property type="entry name" value="Aldolase class I"/>
    <property type="match status" value="1"/>
</dbReference>
<dbReference type="Pfam" id="PF00701">
    <property type="entry name" value="DHDPS"/>
    <property type="match status" value="1"/>
</dbReference>
<keyword evidence="3 6" id="KW-0456">Lyase</keyword>
<dbReference type="EMBL" id="JAJKFW010000063">
    <property type="protein sequence ID" value="MCC9645167.1"/>
    <property type="molecule type" value="Genomic_DNA"/>
</dbReference>
<keyword evidence="4" id="KW-0704">Schiff base</keyword>
<evidence type="ECO:0000256" key="5">
    <source>
        <dbReference type="ARBA" id="ARBA00023277"/>
    </source>
</evidence>
<dbReference type="PIRSF" id="PIRSF001365">
    <property type="entry name" value="DHDPS"/>
    <property type="match status" value="1"/>
</dbReference>
<dbReference type="PANTHER" id="PTHR12128:SF21">
    <property type="entry name" value="N-ACETYLNEURAMINATE LYASE"/>
    <property type="match status" value="1"/>
</dbReference>
<dbReference type="PANTHER" id="PTHR12128">
    <property type="entry name" value="DIHYDRODIPICOLINATE SYNTHASE"/>
    <property type="match status" value="1"/>
</dbReference>
<dbReference type="RefSeq" id="WP_230276803.1">
    <property type="nucleotide sequence ID" value="NZ_JAJKFW010000063.1"/>
</dbReference>
<dbReference type="Proteomes" id="UP001430306">
    <property type="component" value="Unassembled WGS sequence"/>
</dbReference>
<evidence type="ECO:0000256" key="4">
    <source>
        <dbReference type="ARBA" id="ARBA00023270"/>
    </source>
</evidence>
<dbReference type="PRINTS" id="PR00146">
    <property type="entry name" value="DHPICSNTHASE"/>
</dbReference>
<dbReference type="InterPro" id="IPR013785">
    <property type="entry name" value="Aldolase_TIM"/>
</dbReference>
<evidence type="ECO:0000256" key="2">
    <source>
        <dbReference type="ARBA" id="ARBA00022490"/>
    </source>
</evidence>
<dbReference type="SUPFAM" id="SSF51569">
    <property type="entry name" value="Aldolase"/>
    <property type="match status" value="1"/>
</dbReference>
<evidence type="ECO:0000256" key="1">
    <source>
        <dbReference type="ARBA" id="ARBA00004496"/>
    </source>
</evidence>
<keyword evidence="2" id="KW-0963">Cytoplasm</keyword>
<keyword evidence="8" id="KW-1185">Reference proteome</keyword>
<comment type="subcellular location">
    <subcellularLocation>
        <location evidence="1">Cytoplasm</location>
    </subcellularLocation>
</comment>
<comment type="similarity">
    <text evidence="6">Belongs to the DapA family.</text>
</comment>
<accession>A0ABS8NNN4</accession>
<dbReference type="InterPro" id="IPR020624">
    <property type="entry name" value="Schiff_base-form_aldolases_CS"/>
</dbReference>
<dbReference type="InterPro" id="IPR002220">
    <property type="entry name" value="DapA-like"/>
</dbReference>
<keyword evidence="5" id="KW-0119">Carbohydrate metabolism</keyword>
<evidence type="ECO:0000256" key="6">
    <source>
        <dbReference type="PIRNR" id="PIRNR001365"/>
    </source>
</evidence>
<sequence length="316" mass="34177">MKPTNSSPALSGLIAATYTPMHSNGDLNLEVVSSLVDHLLGSEISGLYVCGSTGEGMSLTTGERQQLAEAFVDAANHRVPVIVQVGHNSLRDARELATHAESIGAHAISATCPSYYKIADSDSLVDCMCEVATAAPETPFYYYHIPALTGSSVEMPEFLRLATERIPTLRGLKYTDTKLHEFMACKNATSDDLDVVWGCDEMLLGALATGANAAIGSTYNIAANIYQRVIESFAASDFDNARKWQLRAVEVIRVMGQFPFHPATKAVLEMQGVPVGPCRLPLGRLSETQLKSLRAKLTEIGFFNWNRGEDTTGASR</sequence>
<gene>
    <name evidence="7" type="ORF">LOC71_23050</name>
</gene>
<proteinExistence type="inferred from homology"/>
<evidence type="ECO:0000313" key="7">
    <source>
        <dbReference type="EMBL" id="MCC9645167.1"/>
    </source>
</evidence>
<name>A0ABS8NNN4_9BACT</name>
<protein>
    <submittedName>
        <fullName evidence="7">Dihydrodipicolinate synthase family protein</fullName>
    </submittedName>
</protein>
<comment type="caution">
    <text evidence="7">The sequence shown here is derived from an EMBL/GenBank/DDBJ whole genome shotgun (WGS) entry which is preliminary data.</text>
</comment>
<evidence type="ECO:0000313" key="8">
    <source>
        <dbReference type="Proteomes" id="UP001430306"/>
    </source>
</evidence>
<reference evidence="7" key="1">
    <citation type="submission" date="2021-11" db="EMBL/GenBank/DDBJ databases">
        <title>Genome sequence.</title>
        <authorList>
            <person name="Sun Q."/>
        </authorList>
    </citation>
    <scope>NUCLEOTIDE SEQUENCE</scope>
    <source>
        <strain evidence="7">JC740</strain>
    </source>
</reference>
<evidence type="ECO:0000256" key="3">
    <source>
        <dbReference type="ARBA" id="ARBA00023239"/>
    </source>
</evidence>
<dbReference type="PROSITE" id="PS00665">
    <property type="entry name" value="DHDPS_1"/>
    <property type="match status" value="1"/>
</dbReference>
<organism evidence="7 8">
    <name type="scientific">Rhodopirellula halodulae</name>
    <dbReference type="NCBI Taxonomy" id="2894198"/>
    <lineage>
        <taxon>Bacteria</taxon>
        <taxon>Pseudomonadati</taxon>
        <taxon>Planctomycetota</taxon>
        <taxon>Planctomycetia</taxon>
        <taxon>Pirellulales</taxon>
        <taxon>Pirellulaceae</taxon>
        <taxon>Rhodopirellula</taxon>
    </lineage>
</organism>